<evidence type="ECO:0000313" key="2">
    <source>
        <dbReference type="EMBL" id="GIY25583.1"/>
    </source>
</evidence>
<name>A0AAV4RTB8_9ARAC</name>
<feature type="region of interest" description="Disordered" evidence="1">
    <location>
        <begin position="62"/>
        <end position="119"/>
    </location>
</feature>
<feature type="compositionally biased region" description="Basic and acidic residues" evidence="1">
    <location>
        <begin position="64"/>
        <end position="79"/>
    </location>
</feature>
<dbReference type="EMBL" id="BPLQ01006841">
    <property type="protein sequence ID" value="GIY25583.1"/>
    <property type="molecule type" value="Genomic_DNA"/>
</dbReference>
<comment type="caution">
    <text evidence="2">The sequence shown here is derived from an EMBL/GenBank/DDBJ whole genome shotgun (WGS) entry which is preliminary data.</text>
</comment>
<sequence length="152" mass="17324">MLLDCRFSNRGNKDPSIFVTVSDRLTETENVMSLYTTLEGAHSIVEEALILQERRVLLYQQLPRSDERPDCGRQRRDEPNEFSSDVTSPFLQTPVRHHKPPQHSPPALGDTGQRPSGLAHHPHLVVSAAFVRIANHLARMLPRSSLRWSRNQ</sequence>
<organism evidence="2 3">
    <name type="scientific">Caerostris darwini</name>
    <dbReference type="NCBI Taxonomy" id="1538125"/>
    <lineage>
        <taxon>Eukaryota</taxon>
        <taxon>Metazoa</taxon>
        <taxon>Ecdysozoa</taxon>
        <taxon>Arthropoda</taxon>
        <taxon>Chelicerata</taxon>
        <taxon>Arachnida</taxon>
        <taxon>Araneae</taxon>
        <taxon>Araneomorphae</taxon>
        <taxon>Entelegynae</taxon>
        <taxon>Araneoidea</taxon>
        <taxon>Araneidae</taxon>
        <taxon>Caerostris</taxon>
    </lineage>
</organism>
<evidence type="ECO:0000256" key="1">
    <source>
        <dbReference type="SAM" id="MobiDB-lite"/>
    </source>
</evidence>
<protein>
    <submittedName>
        <fullName evidence="2">Uncharacterized protein</fullName>
    </submittedName>
</protein>
<evidence type="ECO:0000313" key="3">
    <source>
        <dbReference type="Proteomes" id="UP001054837"/>
    </source>
</evidence>
<dbReference type="Proteomes" id="UP001054837">
    <property type="component" value="Unassembled WGS sequence"/>
</dbReference>
<feature type="compositionally biased region" description="Polar residues" evidence="1">
    <location>
        <begin position="81"/>
        <end position="91"/>
    </location>
</feature>
<accession>A0AAV4RTB8</accession>
<reference evidence="2 3" key="1">
    <citation type="submission" date="2021-06" db="EMBL/GenBank/DDBJ databases">
        <title>Caerostris darwini draft genome.</title>
        <authorList>
            <person name="Kono N."/>
            <person name="Arakawa K."/>
        </authorList>
    </citation>
    <scope>NUCLEOTIDE SEQUENCE [LARGE SCALE GENOMIC DNA]</scope>
</reference>
<keyword evidence="3" id="KW-1185">Reference proteome</keyword>
<proteinExistence type="predicted"/>
<dbReference type="AlphaFoldDB" id="A0AAV4RTB8"/>
<gene>
    <name evidence="2" type="ORF">CDAR_262931</name>
</gene>